<feature type="transmembrane region" description="Helical" evidence="6">
    <location>
        <begin position="54"/>
        <end position="72"/>
    </location>
</feature>
<organism evidence="7 8">
    <name type="scientific">Desulfurobacterium thermolithotrophum (strain DSM 11699 / BSA)</name>
    <dbReference type="NCBI Taxonomy" id="868864"/>
    <lineage>
        <taxon>Bacteria</taxon>
        <taxon>Pseudomonadati</taxon>
        <taxon>Aquificota</taxon>
        <taxon>Aquificia</taxon>
        <taxon>Desulfurobacteriales</taxon>
        <taxon>Desulfurobacteriaceae</taxon>
        <taxon>Desulfurobacterium</taxon>
    </lineage>
</organism>
<evidence type="ECO:0000256" key="5">
    <source>
        <dbReference type="ARBA" id="ARBA00023136"/>
    </source>
</evidence>
<keyword evidence="5 6" id="KW-0472">Membrane</keyword>
<dbReference type="AlphaFoldDB" id="F0S447"/>
<evidence type="ECO:0000256" key="3">
    <source>
        <dbReference type="ARBA" id="ARBA00022692"/>
    </source>
</evidence>
<comment type="subcellular location">
    <subcellularLocation>
        <location evidence="1">Cell membrane</location>
        <topology evidence="1">Multi-pass membrane protein</topology>
    </subcellularLocation>
</comment>
<keyword evidence="2" id="KW-1003">Cell membrane</keyword>
<dbReference type="RefSeq" id="WP_013638571.1">
    <property type="nucleotide sequence ID" value="NC_015185.1"/>
</dbReference>
<dbReference type="HOGENOM" id="CLU_144050_0_0_0"/>
<evidence type="ECO:0000313" key="7">
    <source>
        <dbReference type="EMBL" id="ADY73619.1"/>
    </source>
</evidence>
<dbReference type="KEGG" id="dte:Dester_0980"/>
<name>F0S447_DESTD</name>
<evidence type="ECO:0008006" key="9">
    <source>
        <dbReference type="Google" id="ProtNLM"/>
    </source>
</evidence>
<proteinExistence type="predicted"/>
<keyword evidence="3 6" id="KW-0812">Transmembrane</keyword>
<evidence type="ECO:0000256" key="4">
    <source>
        <dbReference type="ARBA" id="ARBA00022989"/>
    </source>
</evidence>
<keyword evidence="4 6" id="KW-1133">Transmembrane helix</keyword>
<evidence type="ECO:0000256" key="2">
    <source>
        <dbReference type="ARBA" id="ARBA00022475"/>
    </source>
</evidence>
<evidence type="ECO:0000313" key="8">
    <source>
        <dbReference type="Proteomes" id="UP000007102"/>
    </source>
</evidence>
<accession>F0S447</accession>
<feature type="transmembrane region" description="Helical" evidence="6">
    <location>
        <begin position="113"/>
        <end position="134"/>
    </location>
</feature>
<feature type="transmembrane region" description="Helical" evidence="6">
    <location>
        <begin position="20"/>
        <end position="42"/>
    </location>
</feature>
<evidence type="ECO:0000256" key="1">
    <source>
        <dbReference type="ARBA" id="ARBA00004651"/>
    </source>
</evidence>
<dbReference type="eggNOG" id="COG3431">
    <property type="taxonomic scope" value="Bacteria"/>
</dbReference>
<reference evidence="7 8" key="1">
    <citation type="journal article" date="2011" name="Stand. Genomic Sci.">
        <title>Complete genome sequence of the thermophilic sulfur-reducer Desulfurobacterium thermolithotrophum type strain (BSA(T)) from a deep-sea hydrothermal vent.</title>
        <authorList>
            <person name="Goker M."/>
            <person name="Daligault H."/>
            <person name="Mwirichia R."/>
            <person name="Lapidus A."/>
            <person name="Lucas S."/>
            <person name="Deshpande S."/>
            <person name="Pagani I."/>
            <person name="Tapia R."/>
            <person name="Cheng J.F."/>
            <person name="Goodwin L."/>
            <person name="Pitluck S."/>
            <person name="Liolios K."/>
            <person name="Ivanova N."/>
            <person name="Mavromatis K."/>
            <person name="Mikhailova N."/>
            <person name="Pati A."/>
            <person name="Chen A."/>
            <person name="Palaniappan K."/>
            <person name="Han C."/>
            <person name="Land M."/>
            <person name="Hauser L."/>
            <person name="Pan C."/>
            <person name="Brambilla E.M."/>
            <person name="Rohde M."/>
            <person name="Spring S."/>
            <person name="Sikorski J."/>
            <person name="Wirth R."/>
            <person name="Detter J.C."/>
            <person name="Woyke T."/>
            <person name="Bristow J."/>
            <person name="Eisen J.A."/>
            <person name="Markowitz V."/>
            <person name="Hugenholtz P."/>
            <person name="Kyrpides N.C."/>
            <person name="Klenk H.P."/>
        </authorList>
    </citation>
    <scope>NUCLEOTIDE SEQUENCE [LARGE SCALE GENOMIC DNA]</scope>
    <source>
        <strain evidence="8">DSM 11699 / BSA</strain>
    </source>
</reference>
<evidence type="ECO:0000256" key="6">
    <source>
        <dbReference type="SAM" id="Phobius"/>
    </source>
</evidence>
<reference evidence="8" key="2">
    <citation type="submission" date="2011-02" db="EMBL/GenBank/DDBJ databases">
        <title>The complete genome of Desulfurobacterium thermolithotrophum DSM 11699.</title>
        <authorList>
            <consortium name="US DOE Joint Genome Institute (JGI-PGF)"/>
            <person name="Lucas S."/>
            <person name="Copeland A."/>
            <person name="Lapidus A."/>
            <person name="Bruce D."/>
            <person name="Goodwin L."/>
            <person name="Pitluck S."/>
            <person name="Kyrpides N."/>
            <person name="Mavromatis K."/>
            <person name="Pagani I."/>
            <person name="Ivanova N."/>
            <person name="Mikhailova N."/>
            <person name="Daligault H."/>
            <person name="Detter J.C."/>
            <person name="Tapia R."/>
            <person name="Han C."/>
            <person name="Land M."/>
            <person name="Hauser L."/>
            <person name="Markowitz V."/>
            <person name="Cheng J.-F."/>
            <person name="Hugenholtz P."/>
            <person name="Woyke T."/>
            <person name="Wu D."/>
            <person name="Spring S."/>
            <person name="Brambilla E."/>
            <person name="Klenk H.-P."/>
            <person name="Eisen J.A."/>
        </authorList>
    </citation>
    <scope>NUCLEOTIDE SEQUENCE [LARGE SCALE GENOMIC DNA]</scope>
    <source>
        <strain evidence="8">DSM 11699 / BSA</strain>
    </source>
</reference>
<keyword evidence="8" id="KW-1185">Reference proteome</keyword>
<dbReference type="Pfam" id="PF06146">
    <property type="entry name" value="PsiE"/>
    <property type="match status" value="1"/>
</dbReference>
<dbReference type="EMBL" id="CP002543">
    <property type="protein sequence ID" value="ADY73619.1"/>
    <property type="molecule type" value="Genomic_DNA"/>
</dbReference>
<dbReference type="GO" id="GO:0005886">
    <property type="term" value="C:plasma membrane"/>
    <property type="evidence" value="ECO:0007669"/>
    <property type="project" value="UniProtKB-SubCell"/>
</dbReference>
<gene>
    <name evidence="7" type="ordered locus">Dester_0980</name>
</gene>
<dbReference type="STRING" id="868864.Dester_0980"/>
<dbReference type="InterPro" id="IPR020948">
    <property type="entry name" value="P_starv_induced_PsiE-like"/>
</dbReference>
<sequence>MVSRIGNIAQIDFLGIAVRITLTALKFFLATALILSIIDLFIKTYRSYPHIDEIFENVIGGVFSIFILVELVKGITDFINIRRIRITTVIDFTIIFILRELTISLYQHEVKNLISFSIATLLLVICRVASIRFSPGNPFKLKLKQNEKEVQNV</sequence>
<dbReference type="Proteomes" id="UP000007102">
    <property type="component" value="Chromosome"/>
</dbReference>
<dbReference type="InParanoid" id="F0S447"/>
<protein>
    <recommendedName>
        <fullName evidence="9">Phosphate-starvation-inducible E-like protein</fullName>
    </recommendedName>
</protein>